<proteinExistence type="predicted"/>
<feature type="compositionally biased region" description="Low complexity" evidence="1">
    <location>
        <begin position="70"/>
        <end position="97"/>
    </location>
</feature>
<dbReference type="RefSeq" id="WP_012469273.1">
    <property type="nucleotide sequence ID" value="NC_010814.1"/>
</dbReference>
<dbReference type="Proteomes" id="UP000002420">
    <property type="component" value="Chromosome"/>
</dbReference>
<feature type="region of interest" description="Disordered" evidence="1">
    <location>
        <begin position="51"/>
        <end position="116"/>
    </location>
</feature>
<evidence type="ECO:0000256" key="1">
    <source>
        <dbReference type="SAM" id="MobiDB-lite"/>
    </source>
</evidence>
<dbReference type="EMBL" id="CP001089">
    <property type="protein sequence ID" value="ACD94925.1"/>
    <property type="molecule type" value="Genomic_DNA"/>
</dbReference>
<dbReference type="KEGG" id="glo:Glov_1203"/>
<dbReference type="AlphaFoldDB" id="B3E745"/>
<name>B3E745_TRIL1</name>
<gene>
    <name evidence="3" type="ordered locus">Glov_1203</name>
</gene>
<feature type="signal peptide" evidence="2">
    <location>
        <begin position="1"/>
        <end position="24"/>
    </location>
</feature>
<keyword evidence="2" id="KW-0732">Signal</keyword>
<feature type="chain" id="PRO_5002787578" evidence="2">
    <location>
        <begin position="25"/>
        <end position="116"/>
    </location>
</feature>
<keyword evidence="4" id="KW-1185">Reference proteome</keyword>
<accession>B3E745</accession>
<evidence type="ECO:0000313" key="4">
    <source>
        <dbReference type="Proteomes" id="UP000002420"/>
    </source>
</evidence>
<dbReference type="HOGENOM" id="CLU_2093338_0_0_7"/>
<sequence length="116" mass="12334">MNVLKLLPALMSLGLFSMATASMADEIIITHRSGKIQTIRIEQNGDPVEQVSFRRSKEEAQQVQQPGSNAAAATKAVPDAATAPSPKAAPPKVSEPAKAAERSGIKIRWAQPVDSM</sequence>
<evidence type="ECO:0000313" key="3">
    <source>
        <dbReference type="EMBL" id="ACD94925.1"/>
    </source>
</evidence>
<dbReference type="STRING" id="398767.Glov_1203"/>
<evidence type="ECO:0000256" key="2">
    <source>
        <dbReference type="SAM" id="SignalP"/>
    </source>
</evidence>
<organism evidence="3 4">
    <name type="scientific">Trichlorobacter lovleyi (strain ATCC BAA-1151 / DSM 17278 / SZ)</name>
    <name type="common">Geobacter lovleyi</name>
    <dbReference type="NCBI Taxonomy" id="398767"/>
    <lineage>
        <taxon>Bacteria</taxon>
        <taxon>Pseudomonadati</taxon>
        <taxon>Thermodesulfobacteriota</taxon>
        <taxon>Desulfuromonadia</taxon>
        <taxon>Geobacterales</taxon>
        <taxon>Geobacteraceae</taxon>
        <taxon>Trichlorobacter</taxon>
    </lineage>
</organism>
<protein>
    <submittedName>
        <fullName evidence="3">Uncharacterized protein</fullName>
    </submittedName>
</protein>
<reference evidence="3 4" key="1">
    <citation type="submission" date="2008-05" db="EMBL/GenBank/DDBJ databases">
        <title>Complete sequence of chromosome of Geobacter lovleyi SZ.</title>
        <authorList>
            <consortium name="US DOE Joint Genome Institute"/>
            <person name="Lucas S."/>
            <person name="Copeland A."/>
            <person name="Lapidus A."/>
            <person name="Glavina del Rio T."/>
            <person name="Dalin E."/>
            <person name="Tice H."/>
            <person name="Bruce D."/>
            <person name="Goodwin L."/>
            <person name="Pitluck S."/>
            <person name="Chertkov O."/>
            <person name="Meincke L."/>
            <person name="Brettin T."/>
            <person name="Detter J.C."/>
            <person name="Han C."/>
            <person name="Tapia R."/>
            <person name="Kuske C.R."/>
            <person name="Schmutz J."/>
            <person name="Larimer F."/>
            <person name="Land M."/>
            <person name="Hauser L."/>
            <person name="Kyrpides N."/>
            <person name="Mikhailova N."/>
            <person name="Sung Y."/>
            <person name="Fletcher K.E."/>
            <person name="Ritalahti K.M."/>
            <person name="Loeffler F.E."/>
            <person name="Richardson P."/>
        </authorList>
    </citation>
    <scope>NUCLEOTIDE SEQUENCE [LARGE SCALE GENOMIC DNA]</scope>
    <source>
        <strain evidence="4">ATCC BAA-1151 / DSM 17278 / SZ</strain>
    </source>
</reference>